<keyword evidence="3" id="KW-0808">Transferase</keyword>
<dbReference type="InterPro" id="IPR002867">
    <property type="entry name" value="IBR_dom"/>
</dbReference>
<evidence type="ECO:0000313" key="11">
    <source>
        <dbReference type="Proteomes" id="UP000016933"/>
    </source>
</evidence>
<evidence type="ECO:0000256" key="3">
    <source>
        <dbReference type="ARBA" id="ARBA00022679"/>
    </source>
</evidence>
<dbReference type="AlphaFoldDB" id="N1PEU1"/>
<dbReference type="Gene3D" id="1.20.120.1750">
    <property type="match status" value="1"/>
</dbReference>
<evidence type="ECO:0000313" key="10">
    <source>
        <dbReference type="EMBL" id="EME40887.1"/>
    </source>
</evidence>
<dbReference type="EC" id="2.3.2.31" evidence="2"/>
<dbReference type="Pfam" id="PF22191">
    <property type="entry name" value="IBR_1"/>
    <property type="match status" value="1"/>
</dbReference>
<comment type="catalytic activity">
    <reaction evidence="1">
        <text>[E2 ubiquitin-conjugating enzyme]-S-ubiquitinyl-L-cysteine + [acceptor protein]-L-lysine = [E2 ubiquitin-conjugating enzyme]-L-cysteine + [acceptor protein]-N(6)-ubiquitinyl-L-lysine.</text>
        <dbReference type="EC" id="2.3.2.31"/>
    </reaction>
</comment>
<dbReference type="HOGENOM" id="CLU_057738_3_0_1"/>
<dbReference type="Gene3D" id="3.30.40.10">
    <property type="entry name" value="Zinc/RING finger domain, C3HC4 (zinc finger)"/>
    <property type="match status" value="1"/>
</dbReference>
<dbReference type="InterPro" id="IPR044066">
    <property type="entry name" value="TRIAD_supradom"/>
</dbReference>
<dbReference type="eggNOG" id="KOG1815">
    <property type="taxonomic scope" value="Eukaryota"/>
</dbReference>
<evidence type="ECO:0000256" key="7">
    <source>
        <dbReference type="ARBA" id="ARBA00022786"/>
    </source>
</evidence>
<reference evidence="11" key="1">
    <citation type="journal article" date="2012" name="PLoS Genet.">
        <title>The genomes of the fungal plant pathogens Cladosporium fulvum and Dothistroma septosporum reveal adaptation to different hosts and lifestyles but also signatures of common ancestry.</title>
        <authorList>
            <person name="de Wit P.J.G.M."/>
            <person name="van der Burgt A."/>
            <person name="Oekmen B."/>
            <person name="Stergiopoulos I."/>
            <person name="Abd-Elsalam K.A."/>
            <person name="Aerts A.L."/>
            <person name="Bahkali A.H."/>
            <person name="Beenen H.G."/>
            <person name="Chettri P."/>
            <person name="Cox M.P."/>
            <person name="Datema E."/>
            <person name="de Vries R.P."/>
            <person name="Dhillon B."/>
            <person name="Ganley A.R."/>
            <person name="Griffiths S.A."/>
            <person name="Guo Y."/>
            <person name="Hamelin R.C."/>
            <person name="Henrissat B."/>
            <person name="Kabir M.S."/>
            <person name="Jashni M.K."/>
            <person name="Kema G."/>
            <person name="Klaubauf S."/>
            <person name="Lapidus A."/>
            <person name="Levasseur A."/>
            <person name="Lindquist E."/>
            <person name="Mehrabi R."/>
            <person name="Ohm R.A."/>
            <person name="Owen T.J."/>
            <person name="Salamov A."/>
            <person name="Schwelm A."/>
            <person name="Schijlen E."/>
            <person name="Sun H."/>
            <person name="van den Burg H.A."/>
            <person name="van Ham R.C.H.J."/>
            <person name="Zhang S."/>
            <person name="Goodwin S.B."/>
            <person name="Grigoriev I.V."/>
            <person name="Collemare J."/>
            <person name="Bradshaw R.E."/>
        </authorList>
    </citation>
    <scope>NUCLEOTIDE SEQUENCE [LARGE SCALE GENOMIC DNA]</scope>
    <source>
        <strain evidence="11">NZE10 / CBS 128990</strain>
    </source>
</reference>
<dbReference type="GO" id="GO:0061630">
    <property type="term" value="F:ubiquitin protein ligase activity"/>
    <property type="evidence" value="ECO:0007669"/>
    <property type="project" value="UniProtKB-EC"/>
</dbReference>
<dbReference type="GO" id="GO:0016567">
    <property type="term" value="P:protein ubiquitination"/>
    <property type="evidence" value="ECO:0007669"/>
    <property type="project" value="InterPro"/>
</dbReference>
<dbReference type="InterPro" id="IPR017907">
    <property type="entry name" value="Znf_RING_CS"/>
</dbReference>
<keyword evidence="6" id="KW-0863">Zinc-finger</keyword>
<feature type="domain" description="RING-type" evidence="9">
    <location>
        <begin position="3"/>
        <end position="219"/>
    </location>
</feature>
<dbReference type="STRING" id="675120.N1PEU1"/>
<reference evidence="10 11" key="2">
    <citation type="journal article" date="2012" name="PLoS Pathog.">
        <title>Diverse lifestyles and strategies of plant pathogenesis encoded in the genomes of eighteen Dothideomycetes fungi.</title>
        <authorList>
            <person name="Ohm R.A."/>
            <person name="Feau N."/>
            <person name="Henrissat B."/>
            <person name="Schoch C.L."/>
            <person name="Horwitz B.A."/>
            <person name="Barry K.W."/>
            <person name="Condon B.J."/>
            <person name="Copeland A.C."/>
            <person name="Dhillon B."/>
            <person name="Glaser F."/>
            <person name="Hesse C.N."/>
            <person name="Kosti I."/>
            <person name="LaButti K."/>
            <person name="Lindquist E.A."/>
            <person name="Lucas S."/>
            <person name="Salamov A.A."/>
            <person name="Bradshaw R.E."/>
            <person name="Ciuffetti L."/>
            <person name="Hamelin R.C."/>
            <person name="Kema G.H.J."/>
            <person name="Lawrence C."/>
            <person name="Scott J.A."/>
            <person name="Spatafora J.W."/>
            <person name="Turgeon B.G."/>
            <person name="de Wit P.J.G.M."/>
            <person name="Zhong S."/>
            <person name="Goodwin S.B."/>
            <person name="Grigoriev I.V."/>
        </authorList>
    </citation>
    <scope>NUCLEOTIDE SEQUENCE [LARGE SCALE GENOMIC DNA]</scope>
    <source>
        <strain evidence="11">NZE10 / CBS 128990</strain>
    </source>
</reference>
<dbReference type="SUPFAM" id="SSF57850">
    <property type="entry name" value="RING/U-box"/>
    <property type="match status" value="3"/>
</dbReference>
<evidence type="ECO:0000256" key="8">
    <source>
        <dbReference type="ARBA" id="ARBA00022833"/>
    </source>
</evidence>
<dbReference type="Proteomes" id="UP000016933">
    <property type="component" value="Unassembled WGS sequence"/>
</dbReference>
<dbReference type="Pfam" id="PF01485">
    <property type="entry name" value="IBR"/>
    <property type="match status" value="1"/>
</dbReference>
<keyword evidence="11" id="KW-1185">Reference proteome</keyword>
<evidence type="ECO:0000256" key="6">
    <source>
        <dbReference type="ARBA" id="ARBA00022771"/>
    </source>
</evidence>
<accession>N1PEU1</accession>
<dbReference type="InterPro" id="IPR031127">
    <property type="entry name" value="E3_UB_ligase_RBR"/>
</dbReference>
<gene>
    <name evidence="10" type="ORF">DOTSEDRAFT_74442</name>
</gene>
<evidence type="ECO:0000256" key="4">
    <source>
        <dbReference type="ARBA" id="ARBA00022723"/>
    </source>
</evidence>
<dbReference type="SMART" id="SM00647">
    <property type="entry name" value="IBR"/>
    <property type="match status" value="2"/>
</dbReference>
<dbReference type="PROSITE" id="PS51873">
    <property type="entry name" value="TRIAD"/>
    <property type="match status" value="1"/>
</dbReference>
<dbReference type="CDD" id="cd20336">
    <property type="entry name" value="Rcat_RBR"/>
    <property type="match status" value="1"/>
</dbReference>
<keyword evidence="8" id="KW-0862">Zinc</keyword>
<evidence type="ECO:0000256" key="5">
    <source>
        <dbReference type="ARBA" id="ARBA00022737"/>
    </source>
</evidence>
<keyword evidence="5" id="KW-0677">Repeat</keyword>
<evidence type="ECO:0000259" key="9">
    <source>
        <dbReference type="PROSITE" id="PS51873"/>
    </source>
</evidence>
<name>N1PEU1_DOTSN</name>
<keyword evidence="4" id="KW-0479">Metal-binding</keyword>
<dbReference type="EMBL" id="KB446543">
    <property type="protein sequence ID" value="EME40887.1"/>
    <property type="molecule type" value="Genomic_DNA"/>
</dbReference>
<proteinExistence type="predicted"/>
<dbReference type="OMA" id="DINCPEC"/>
<dbReference type="PROSITE" id="PS00518">
    <property type="entry name" value="ZF_RING_1"/>
    <property type="match status" value="1"/>
</dbReference>
<evidence type="ECO:0000256" key="2">
    <source>
        <dbReference type="ARBA" id="ARBA00012251"/>
    </source>
</evidence>
<evidence type="ECO:0000256" key="1">
    <source>
        <dbReference type="ARBA" id="ARBA00001798"/>
    </source>
</evidence>
<keyword evidence="7" id="KW-0833">Ubl conjugation pathway</keyword>
<dbReference type="InterPro" id="IPR013083">
    <property type="entry name" value="Znf_RING/FYVE/PHD"/>
</dbReference>
<sequence>MAPRTECITCQRKVQTASLPRVPKASGCTHERQTCRKCWHEWLKSQVASASANKISCIQCSNILVQSDIQKLATVSTYKAYEDASLKSVLSQDPDFRWCFATDCKSGQIHDGGDIFTCSSCGYKACVHCNVAWHSEETCETYTGRVQAQNLNEASSARTLQKVAKLCPNCSRKLQKNGGCDHMTCQLCRHEFCWICLVDYAGIRREGNSHHKSNCQHYRAIIVPELGIADDDV</sequence>
<dbReference type="PANTHER" id="PTHR11685">
    <property type="entry name" value="RBR FAMILY RING FINGER AND IBR DOMAIN-CONTAINING"/>
    <property type="match status" value="1"/>
</dbReference>
<organism evidence="10 11">
    <name type="scientific">Dothistroma septosporum (strain NZE10 / CBS 128990)</name>
    <name type="common">Red band needle blight fungus</name>
    <name type="synonym">Mycosphaerella pini</name>
    <dbReference type="NCBI Taxonomy" id="675120"/>
    <lineage>
        <taxon>Eukaryota</taxon>
        <taxon>Fungi</taxon>
        <taxon>Dikarya</taxon>
        <taxon>Ascomycota</taxon>
        <taxon>Pezizomycotina</taxon>
        <taxon>Dothideomycetes</taxon>
        <taxon>Dothideomycetidae</taxon>
        <taxon>Mycosphaerellales</taxon>
        <taxon>Mycosphaerellaceae</taxon>
        <taxon>Dothistroma</taxon>
    </lineage>
</organism>
<protein>
    <recommendedName>
        <fullName evidence="2">RBR-type E3 ubiquitin transferase</fullName>
        <ecNumber evidence="2">2.3.2.31</ecNumber>
    </recommendedName>
</protein>
<dbReference type="GO" id="GO:0008270">
    <property type="term" value="F:zinc ion binding"/>
    <property type="evidence" value="ECO:0007669"/>
    <property type="project" value="UniProtKB-KW"/>
</dbReference>